<feature type="domain" description="HTH marR-type" evidence="2">
    <location>
        <begin position="31"/>
        <end position="167"/>
    </location>
</feature>
<sequence>MFGDRNTKLGRLKRRTGRSETNVTAAHSPGDDVLVRLLRQLTVENGEFVEILRQAHRMHRTDLNALAVIMDATRSGGPPSPRELAEALHLSASATTALIDRLESAGHVHRTRSETDRRRVELRVEETALELARSLFTPLGEELSRTWTEFGPEERRTIERFLTVSIDATIRTKKAVLPPGRPRSGGPQ</sequence>
<dbReference type="InterPro" id="IPR039422">
    <property type="entry name" value="MarR/SlyA-like"/>
</dbReference>
<dbReference type="Gene3D" id="1.10.10.10">
    <property type="entry name" value="Winged helix-like DNA-binding domain superfamily/Winged helix DNA-binding domain"/>
    <property type="match status" value="1"/>
</dbReference>
<gene>
    <name evidence="3" type="ORF">FCN18_31110</name>
</gene>
<dbReference type="PANTHER" id="PTHR33164">
    <property type="entry name" value="TRANSCRIPTIONAL REGULATOR, MARR FAMILY"/>
    <property type="match status" value="1"/>
</dbReference>
<dbReference type="Proteomes" id="UP000309992">
    <property type="component" value="Unassembled WGS sequence"/>
</dbReference>
<dbReference type="PRINTS" id="PR00598">
    <property type="entry name" value="HTHMARR"/>
</dbReference>
<proteinExistence type="predicted"/>
<dbReference type="Pfam" id="PF01047">
    <property type="entry name" value="MarR"/>
    <property type="match status" value="1"/>
</dbReference>
<dbReference type="InterPro" id="IPR036390">
    <property type="entry name" value="WH_DNA-bd_sf"/>
</dbReference>
<dbReference type="SMART" id="SM00347">
    <property type="entry name" value="HTH_MARR"/>
    <property type="match status" value="1"/>
</dbReference>
<dbReference type="SUPFAM" id="SSF46785">
    <property type="entry name" value="Winged helix' DNA-binding domain"/>
    <property type="match status" value="1"/>
</dbReference>
<keyword evidence="4" id="KW-1185">Reference proteome</keyword>
<evidence type="ECO:0000313" key="4">
    <source>
        <dbReference type="Proteomes" id="UP000309992"/>
    </source>
</evidence>
<evidence type="ECO:0000313" key="3">
    <source>
        <dbReference type="EMBL" id="TKG62858.1"/>
    </source>
</evidence>
<comment type="caution">
    <text evidence="3">The sequence shown here is derived from an EMBL/GenBank/DDBJ whole genome shotgun (WGS) entry which is preliminary data.</text>
</comment>
<dbReference type="PANTHER" id="PTHR33164:SF106">
    <property type="entry name" value="TRANSCRIPTIONAL REGULATORY PROTEIN"/>
    <property type="match status" value="1"/>
</dbReference>
<accession>A0ABY2RW16</accession>
<evidence type="ECO:0000256" key="1">
    <source>
        <dbReference type="SAM" id="MobiDB-lite"/>
    </source>
</evidence>
<feature type="region of interest" description="Disordered" evidence="1">
    <location>
        <begin position="1"/>
        <end position="27"/>
    </location>
</feature>
<reference evidence="3 4" key="1">
    <citation type="journal article" date="2015" name="Antonie Van Leeuwenhoek">
        <title>Prauserella endophytica sp. nov., an endophytic actinobacterium isolated from Tamarix taklamakanensis.</title>
        <authorList>
            <person name="Liu J.M."/>
            <person name="Habden X."/>
            <person name="Guo L."/>
            <person name="Tuo L."/>
            <person name="Jiang Z.K."/>
            <person name="Liu S.W."/>
            <person name="Liu X.F."/>
            <person name="Chen L."/>
            <person name="Li R.F."/>
            <person name="Zhang Y.Q."/>
            <person name="Sun C.H."/>
        </authorList>
    </citation>
    <scope>NUCLEOTIDE SEQUENCE [LARGE SCALE GENOMIC DNA]</scope>
    <source>
        <strain evidence="3 4">CGMCC 4.7182</strain>
    </source>
</reference>
<name>A0ABY2RW16_9PSEU</name>
<dbReference type="EMBL" id="SWMS01000025">
    <property type="protein sequence ID" value="TKG62858.1"/>
    <property type="molecule type" value="Genomic_DNA"/>
</dbReference>
<dbReference type="PROSITE" id="PS50995">
    <property type="entry name" value="HTH_MARR_2"/>
    <property type="match status" value="1"/>
</dbReference>
<dbReference type="InterPro" id="IPR036388">
    <property type="entry name" value="WH-like_DNA-bd_sf"/>
</dbReference>
<evidence type="ECO:0000259" key="2">
    <source>
        <dbReference type="PROSITE" id="PS50995"/>
    </source>
</evidence>
<organism evidence="3 4">
    <name type="scientific">Prauserella endophytica</name>
    <dbReference type="NCBI Taxonomy" id="1592324"/>
    <lineage>
        <taxon>Bacteria</taxon>
        <taxon>Bacillati</taxon>
        <taxon>Actinomycetota</taxon>
        <taxon>Actinomycetes</taxon>
        <taxon>Pseudonocardiales</taxon>
        <taxon>Pseudonocardiaceae</taxon>
        <taxon>Prauserella</taxon>
        <taxon>Prauserella coralliicola group</taxon>
    </lineage>
</organism>
<dbReference type="InterPro" id="IPR000835">
    <property type="entry name" value="HTH_MarR-typ"/>
</dbReference>
<protein>
    <submittedName>
        <fullName evidence="3">MarR family transcriptional regulator</fullName>
    </submittedName>
</protein>